<reference evidence="2 3" key="1">
    <citation type="submission" date="2016-06" db="EMBL/GenBank/DDBJ databases">
        <authorList>
            <person name="Kjaerup R.B."/>
            <person name="Dalgaard T.S."/>
            <person name="Juul-Madsen H.R."/>
        </authorList>
    </citation>
    <scope>NUCLEOTIDE SEQUENCE [LARGE SCALE GENOMIC DNA]</scope>
    <source>
        <strain evidence="2 3">CECT 8886</strain>
    </source>
</reference>
<dbReference type="InterPro" id="IPR018490">
    <property type="entry name" value="cNMP-bd_dom_sf"/>
</dbReference>
<dbReference type="Proteomes" id="UP000092544">
    <property type="component" value="Unassembled WGS sequence"/>
</dbReference>
<feature type="domain" description="Cyclic nucleotide-binding" evidence="1">
    <location>
        <begin position="23"/>
        <end position="121"/>
    </location>
</feature>
<organism evidence="2 3">
    <name type="scientific">Marinomonas spartinae</name>
    <dbReference type="NCBI Taxonomy" id="1792290"/>
    <lineage>
        <taxon>Bacteria</taxon>
        <taxon>Pseudomonadati</taxon>
        <taxon>Pseudomonadota</taxon>
        <taxon>Gammaproteobacteria</taxon>
        <taxon>Oceanospirillales</taxon>
        <taxon>Oceanospirillaceae</taxon>
        <taxon>Marinomonas</taxon>
    </lineage>
</organism>
<dbReference type="Pfam" id="PF00027">
    <property type="entry name" value="cNMP_binding"/>
    <property type="match status" value="1"/>
</dbReference>
<dbReference type="InterPro" id="IPR000595">
    <property type="entry name" value="cNMP-bd_dom"/>
</dbReference>
<gene>
    <name evidence="2" type="ORF">MSP8886_03077</name>
</gene>
<evidence type="ECO:0000313" key="3">
    <source>
        <dbReference type="Proteomes" id="UP000092544"/>
    </source>
</evidence>
<dbReference type="RefSeq" id="WP_067017978.1">
    <property type="nucleotide sequence ID" value="NZ_FLOB01000008.1"/>
</dbReference>
<dbReference type="STRING" id="1792290.MSP8886_03077"/>
<keyword evidence="3" id="KW-1185">Reference proteome</keyword>
<dbReference type="SUPFAM" id="SSF51206">
    <property type="entry name" value="cAMP-binding domain-like"/>
    <property type="match status" value="1"/>
</dbReference>
<evidence type="ECO:0000259" key="1">
    <source>
        <dbReference type="PROSITE" id="PS50042"/>
    </source>
</evidence>
<accession>A0A1A8TKU9</accession>
<name>A0A1A8TKU9_9GAMM</name>
<dbReference type="OrthoDB" id="5740565at2"/>
<dbReference type="AlphaFoldDB" id="A0A1A8TKU9"/>
<dbReference type="Gene3D" id="2.60.120.10">
    <property type="entry name" value="Jelly Rolls"/>
    <property type="match status" value="1"/>
</dbReference>
<protein>
    <submittedName>
        <fullName evidence="2">Cyclic nucleotide-binding domain protein</fullName>
    </submittedName>
</protein>
<dbReference type="EMBL" id="FLOB01000008">
    <property type="protein sequence ID" value="SBS34474.1"/>
    <property type="molecule type" value="Genomic_DNA"/>
</dbReference>
<dbReference type="PROSITE" id="PS50042">
    <property type="entry name" value="CNMP_BINDING_3"/>
    <property type="match status" value="1"/>
</dbReference>
<evidence type="ECO:0000313" key="2">
    <source>
        <dbReference type="EMBL" id="SBS34474.1"/>
    </source>
</evidence>
<dbReference type="CDD" id="cd00038">
    <property type="entry name" value="CAP_ED"/>
    <property type="match status" value="1"/>
</dbReference>
<dbReference type="SMART" id="SM00100">
    <property type="entry name" value="cNMP"/>
    <property type="match status" value="1"/>
</dbReference>
<sequence length="163" mass="18268">MKTVLKQDTSYTLEPSRLKEGSVFGALSERSITYLLKNGALIELESGDQLFDYGDKGDRFYVVLEGCLDFYKTHNDQTCHTRSINFGEAVGFVSMIALHDKVGKAIAKENSLVLEVTSQLFSDFHDDYAFDFGILLMNLSRDMARSLRELGNALVENHVSIKA</sequence>
<dbReference type="InterPro" id="IPR014710">
    <property type="entry name" value="RmlC-like_jellyroll"/>
</dbReference>
<proteinExistence type="predicted"/>